<evidence type="ECO:0000256" key="8">
    <source>
        <dbReference type="SAM" id="Phobius"/>
    </source>
</evidence>
<evidence type="ECO:0000256" key="6">
    <source>
        <dbReference type="ARBA" id="ARBA00023237"/>
    </source>
</evidence>
<evidence type="ECO:0000313" key="11">
    <source>
        <dbReference type="Proteomes" id="UP000426027"/>
    </source>
</evidence>
<dbReference type="InterPro" id="IPR023997">
    <property type="entry name" value="TonB-dep_OMP_SusC/RagA_CS"/>
</dbReference>
<evidence type="ECO:0000256" key="7">
    <source>
        <dbReference type="PROSITE-ProRule" id="PRU01360"/>
    </source>
</evidence>
<gene>
    <name evidence="10" type="ORF">GLV81_00770</name>
</gene>
<dbReference type="SMART" id="SM00965">
    <property type="entry name" value="STN"/>
    <property type="match status" value="1"/>
</dbReference>
<dbReference type="NCBIfam" id="TIGR04057">
    <property type="entry name" value="SusC_RagA_signa"/>
    <property type="match status" value="1"/>
</dbReference>
<feature type="domain" description="Secretin/TonB short N-terminal" evidence="9">
    <location>
        <begin position="69"/>
        <end position="121"/>
    </location>
</feature>
<name>A0A6I6G9W2_9BACT</name>
<proteinExistence type="inferred from homology"/>
<dbReference type="InterPro" id="IPR023996">
    <property type="entry name" value="TonB-dep_OMP_SusC/RagA"/>
</dbReference>
<dbReference type="AlphaFoldDB" id="A0A6I6G9W2"/>
<dbReference type="Gene3D" id="2.40.170.20">
    <property type="entry name" value="TonB-dependent receptor, beta-barrel domain"/>
    <property type="match status" value="1"/>
</dbReference>
<keyword evidence="2 7" id="KW-0813">Transport</keyword>
<dbReference type="GO" id="GO:0009279">
    <property type="term" value="C:cell outer membrane"/>
    <property type="evidence" value="ECO:0007669"/>
    <property type="project" value="UniProtKB-SubCell"/>
</dbReference>
<dbReference type="InterPro" id="IPR037066">
    <property type="entry name" value="Plug_dom_sf"/>
</dbReference>
<reference evidence="10 11" key="1">
    <citation type="submission" date="2019-11" db="EMBL/GenBank/DDBJ databases">
        <authorList>
            <person name="Im W.T."/>
        </authorList>
    </citation>
    <scope>NUCLEOTIDE SEQUENCE [LARGE SCALE GENOMIC DNA]</scope>
    <source>
        <strain evidence="10 11">SB-02</strain>
    </source>
</reference>
<dbReference type="Gene3D" id="2.60.40.1120">
    <property type="entry name" value="Carboxypeptidase-like, regulatory domain"/>
    <property type="match status" value="1"/>
</dbReference>
<dbReference type="EMBL" id="CP046566">
    <property type="protein sequence ID" value="QGW26830.1"/>
    <property type="molecule type" value="Genomic_DNA"/>
</dbReference>
<sequence>MKVHQQLQTKGRRSLLAKSLLAMKMIVALMLFVCMHAYADGFAQKRITIKLESAEMKQALQQIEKKSQYRFLYNQTVLNKTGKITLNANNELLVNVLNQLFAGTGISYKMLDGELIVLSSEEFEAPAPQTIRGKITDADGKPIPGASVLVKGTKSGTAADAEGNFSISVEEKDVLVISAVGFATQEIAVNGRTNFSLSLVAAASGLNEVVVIGYGTASKRDLTGSIVKIAGKDVADKPNVNPVASLQGKVAGLSVVNSGTPGQEPDIRIRGTVSIGGIKPLYVVDGIWNDNINFLNPNDIESIEVLKDPSSLAIFGARGATGVIAITTKKAKAGQINVNFNTTFGFKKLVDKIDMVDAAGFKLLFDEEQANIGVPANQRFNYAPWTGNTDWIDVMTRTAQFSTSNLSVSASTDKNKFYMGIGYTMDQGIVKHEQLSKIMFNINDEFRLNKNLKLGFTLNGIRQRNPYSAANGLLYDARRVLPITEPYNAGLGVYSELAIQNAQISNPLMNLENKWDKELRYENRMVASVFFDWTFLKNFNWRTTLYGDMSDLSSRGYNPIIYTYNPEMGNTTFVDRNNRLTSVYQNSENWKKFQQDHILTFKKNFGDHGLTAMGGFTTYYNEYRGLYANASQAASGDPIPNDKRFWYINNGFVDLASRRSSSGQTERATVSGLIRLLYNYQGKYMLNASFRKDGSSAWRPENDQWQDFYSVGAAWDISKEKFFEKQNIFDYMKLKASWGVLGVQNTYGFDYPAYPALQTGNTAVFGDLIAPAYSLAYNVDPNLRWESVDAKEVGLEFNMLKNRLHVEAAYYDKTTNDLLSLVPDGNNRQRLSNIGTLSNKGFEFVASYNHTFSKDFTLSVSGNLTTFSNKMGDIAFKLAASEERPNQTEVGFPIGYFYGYVVEGLYQSYADKLGSPTVVGYEYGPGDFKYKDVNGDGKIDATDRTMIGNPTPDFMYGASINLNYKGFDFNVDLNGVYGNEIYRYWGSSELPFTTFNYPAFKMNRWHGEGTSNWDPALGANRAINRLPSTYGIEDGSYLRLRNIQIGYNFSPAMLAKAKIKSFRVFVNAQNLKTWKRNSGYTPEYGGSPTSFGIDNGNSPMPMVVTGGINVNF</sequence>
<organism evidence="10 11">
    <name type="scientific">Phnomibacter ginsenosidimutans</name>
    <dbReference type="NCBI Taxonomy" id="2676868"/>
    <lineage>
        <taxon>Bacteria</taxon>
        <taxon>Pseudomonadati</taxon>
        <taxon>Bacteroidota</taxon>
        <taxon>Chitinophagia</taxon>
        <taxon>Chitinophagales</taxon>
        <taxon>Chitinophagaceae</taxon>
        <taxon>Phnomibacter</taxon>
    </lineage>
</organism>
<dbReference type="Gene3D" id="2.170.130.10">
    <property type="entry name" value="TonB-dependent receptor, plug domain"/>
    <property type="match status" value="1"/>
</dbReference>
<feature type="transmembrane region" description="Helical" evidence="8">
    <location>
        <begin position="21"/>
        <end position="39"/>
    </location>
</feature>
<evidence type="ECO:0000256" key="5">
    <source>
        <dbReference type="ARBA" id="ARBA00023136"/>
    </source>
</evidence>
<dbReference type="SUPFAM" id="SSF56935">
    <property type="entry name" value="Porins"/>
    <property type="match status" value="1"/>
</dbReference>
<dbReference type="PROSITE" id="PS52016">
    <property type="entry name" value="TONB_DEPENDENT_REC_3"/>
    <property type="match status" value="1"/>
</dbReference>
<comment type="subcellular location">
    <subcellularLocation>
        <location evidence="1 7">Cell outer membrane</location>
        <topology evidence="1 7">Multi-pass membrane protein</topology>
    </subcellularLocation>
</comment>
<dbReference type="InterPro" id="IPR039426">
    <property type="entry name" value="TonB-dep_rcpt-like"/>
</dbReference>
<evidence type="ECO:0000256" key="1">
    <source>
        <dbReference type="ARBA" id="ARBA00004571"/>
    </source>
</evidence>
<dbReference type="Proteomes" id="UP000426027">
    <property type="component" value="Chromosome"/>
</dbReference>
<dbReference type="SUPFAM" id="SSF49464">
    <property type="entry name" value="Carboxypeptidase regulatory domain-like"/>
    <property type="match status" value="1"/>
</dbReference>
<dbReference type="InterPro" id="IPR036942">
    <property type="entry name" value="Beta-barrel_TonB_sf"/>
</dbReference>
<dbReference type="Pfam" id="PF13715">
    <property type="entry name" value="CarbopepD_reg_2"/>
    <property type="match status" value="1"/>
</dbReference>
<keyword evidence="6 7" id="KW-0998">Cell outer membrane</keyword>
<keyword evidence="3 7" id="KW-1134">Transmembrane beta strand</keyword>
<evidence type="ECO:0000256" key="3">
    <source>
        <dbReference type="ARBA" id="ARBA00022452"/>
    </source>
</evidence>
<evidence type="ECO:0000256" key="2">
    <source>
        <dbReference type="ARBA" id="ARBA00022448"/>
    </source>
</evidence>
<evidence type="ECO:0000256" key="4">
    <source>
        <dbReference type="ARBA" id="ARBA00022692"/>
    </source>
</evidence>
<keyword evidence="8" id="KW-1133">Transmembrane helix</keyword>
<dbReference type="NCBIfam" id="TIGR04056">
    <property type="entry name" value="OMP_RagA_SusC"/>
    <property type="match status" value="1"/>
</dbReference>
<comment type="similarity">
    <text evidence="7">Belongs to the TonB-dependent receptor family.</text>
</comment>
<dbReference type="Pfam" id="PF07715">
    <property type="entry name" value="Plug"/>
    <property type="match status" value="1"/>
</dbReference>
<evidence type="ECO:0000259" key="9">
    <source>
        <dbReference type="SMART" id="SM00965"/>
    </source>
</evidence>
<dbReference type="KEGG" id="fls:GLV81_00770"/>
<dbReference type="InterPro" id="IPR011662">
    <property type="entry name" value="Secretin/TonB_short_N"/>
</dbReference>
<accession>A0A6I6G9W2</accession>
<evidence type="ECO:0000313" key="10">
    <source>
        <dbReference type="EMBL" id="QGW26830.1"/>
    </source>
</evidence>
<keyword evidence="5 7" id="KW-0472">Membrane</keyword>
<keyword evidence="11" id="KW-1185">Reference proteome</keyword>
<keyword evidence="4 7" id="KW-0812">Transmembrane</keyword>
<protein>
    <submittedName>
        <fullName evidence="10">SusC/RagA family TonB-linked outer membrane protein</fullName>
    </submittedName>
</protein>
<dbReference type="InterPro" id="IPR012910">
    <property type="entry name" value="Plug_dom"/>
</dbReference>
<dbReference type="InterPro" id="IPR008969">
    <property type="entry name" value="CarboxyPept-like_regulatory"/>
</dbReference>